<sequence length="181" mass="20524">MRHNQPIPFCTTALQIGRPQFPVYITIKKRLYCASFPFGSLDVQFRNVALPAYAAKTVQPWLPASNPSFINASKRRLGPREIDLGLYFLSRTKNGLGETSLNAWEPDTGFILNAVFIPGFVSPCYSQSLPDYERPRHSQGKVWPGYRLGYRRGLDARLWRFVRSLGPSTRTPDGARAFRAE</sequence>
<dbReference type="AlphaFoldDB" id="A0A6A6NM68"/>
<protein>
    <submittedName>
        <fullName evidence="1">Uncharacterized protein</fullName>
    </submittedName>
</protein>
<accession>A0A6A6NM68</accession>
<reference evidence="1" key="1">
    <citation type="journal article" date="2020" name="Stud. Mycol.">
        <title>101 Dothideomycetes genomes: a test case for predicting lifestyles and emergence of pathogens.</title>
        <authorList>
            <person name="Haridas S."/>
            <person name="Albert R."/>
            <person name="Binder M."/>
            <person name="Bloem J."/>
            <person name="Labutti K."/>
            <person name="Salamov A."/>
            <person name="Andreopoulos B."/>
            <person name="Baker S."/>
            <person name="Barry K."/>
            <person name="Bills G."/>
            <person name="Bluhm B."/>
            <person name="Cannon C."/>
            <person name="Castanera R."/>
            <person name="Culley D."/>
            <person name="Daum C."/>
            <person name="Ezra D."/>
            <person name="Gonzalez J."/>
            <person name="Henrissat B."/>
            <person name="Kuo A."/>
            <person name="Liang C."/>
            <person name="Lipzen A."/>
            <person name="Lutzoni F."/>
            <person name="Magnuson J."/>
            <person name="Mondo S."/>
            <person name="Nolan M."/>
            <person name="Ohm R."/>
            <person name="Pangilinan J."/>
            <person name="Park H.-J."/>
            <person name="Ramirez L."/>
            <person name="Alfaro M."/>
            <person name="Sun H."/>
            <person name="Tritt A."/>
            <person name="Yoshinaga Y."/>
            <person name="Zwiers L.-H."/>
            <person name="Turgeon B."/>
            <person name="Goodwin S."/>
            <person name="Spatafora J."/>
            <person name="Crous P."/>
            <person name="Grigoriev I."/>
        </authorList>
    </citation>
    <scope>NUCLEOTIDE SEQUENCE</scope>
    <source>
        <strain evidence="1">ATCC 16933</strain>
    </source>
</reference>
<keyword evidence="2" id="KW-1185">Reference proteome</keyword>
<dbReference type="Proteomes" id="UP000799766">
    <property type="component" value="Unassembled WGS sequence"/>
</dbReference>
<evidence type="ECO:0000313" key="1">
    <source>
        <dbReference type="EMBL" id="KAF2452768.1"/>
    </source>
</evidence>
<organism evidence="1 2">
    <name type="scientific">Lineolata rhizophorae</name>
    <dbReference type="NCBI Taxonomy" id="578093"/>
    <lineage>
        <taxon>Eukaryota</taxon>
        <taxon>Fungi</taxon>
        <taxon>Dikarya</taxon>
        <taxon>Ascomycota</taxon>
        <taxon>Pezizomycotina</taxon>
        <taxon>Dothideomycetes</taxon>
        <taxon>Dothideomycetes incertae sedis</taxon>
        <taxon>Lineolatales</taxon>
        <taxon>Lineolataceae</taxon>
        <taxon>Lineolata</taxon>
    </lineage>
</organism>
<proteinExistence type="predicted"/>
<evidence type="ECO:0000313" key="2">
    <source>
        <dbReference type="Proteomes" id="UP000799766"/>
    </source>
</evidence>
<name>A0A6A6NM68_9PEZI</name>
<dbReference type="EMBL" id="MU001704">
    <property type="protein sequence ID" value="KAF2452768.1"/>
    <property type="molecule type" value="Genomic_DNA"/>
</dbReference>
<gene>
    <name evidence="1" type="ORF">BDY21DRAFT_153787</name>
</gene>